<protein>
    <submittedName>
        <fullName evidence="1">Uncharacterized protein</fullName>
    </submittedName>
</protein>
<dbReference type="GeneID" id="25988272"/>
<accession>J5QC41</accession>
<organism evidence="1 2">
    <name type="scientific">Trichosporon asahii var. asahii (strain ATCC 90039 / CBS 2479 / JCM 2466 / KCTC 7840 / NBRC 103889/ NCYC 2677 / UAMH 7654)</name>
    <name type="common">Yeast</name>
    <dbReference type="NCBI Taxonomy" id="1186058"/>
    <lineage>
        <taxon>Eukaryota</taxon>
        <taxon>Fungi</taxon>
        <taxon>Dikarya</taxon>
        <taxon>Basidiomycota</taxon>
        <taxon>Agaricomycotina</taxon>
        <taxon>Tremellomycetes</taxon>
        <taxon>Trichosporonales</taxon>
        <taxon>Trichosporonaceae</taxon>
        <taxon>Trichosporon</taxon>
    </lineage>
</organism>
<evidence type="ECO:0000313" key="2">
    <source>
        <dbReference type="Proteomes" id="UP000002748"/>
    </source>
</evidence>
<name>J5QC41_TRIAS</name>
<dbReference type="Proteomes" id="UP000002748">
    <property type="component" value="Unassembled WGS sequence"/>
</dbReference>
<dbReference type="AlphaFoldDB" id="J5QC41"/>
<dbReference type="VEuPathDB" id="FungiDB:A1Q1_04760"/>
<gene>
    <name evidence="1" type="ORF">A1Q1_04760</name>
</gene>
<dbReference type="RefSeq" id="XP_014178473.1">
    <property type="nucleotide sequence ID" value="XM_014322998.1"/>
</dbReference>
<dbReference type="EMBL" id="ALBS01000283">
    <property type="protein sequence ID" value="EJT46583.1"/>
    <property type="molecule type" value="Genomic_DNA"/>
</dbReference>
<dbReference type="HOGENOM" id="CLU_792704_0_0_1"/>
<proteinExistence type="predicted"/>
<sequence>MLRPLIQRRATPLSKPELPRHVERPPPSSKRSPILRLGLHGIVKLLRLLPVPSSPQVTIPYTSYPHIVEAIFEYADYSTKLKGRLMCWDLKVAIDRSLLSTSLLIKPRNGGRDFSIRSRAGVLPWFHPLGSRTAQLATMEEAREIAIAGRFRRAPRLEYWLLFLGEECVVRIAHDGVSSQGGQWTFVRPRRLQIIRNEYCSCGREGLSNSRGGLRISHQADQVALTLRRLPFRAGPVIDAMLHSCQSNCALSNGILHPNVKRLCVEYPRPYPDGSAAPCEIFRFGHLRGRHGTHDDLEVELVQYSVPETHAAVTRLQAVSELGVDQLHVSGVNVTDESSGRWNYWSTDEV</sequence>
<dbReference type="KEGG" id="tasa:A1Q1_04760"/>
<reference evidence="1 2" key="1">
    <citation type="journal article" date="2012" name="Eukaryot. Cell">
        <title>Draft genome sequence of CBS 2479, the standard type strain of Trichosporon asahii.</title>
        <authorList>
            <person name="Yang R.Y."/>
            <person name="Li H.T."/>
            <person name="Zhu H."/>
            <person name="Zhou G.P."/>
            <person name="Wang M."/>
            <person name="Wang L."/>
        </authorList>
    </citation>
    <scope>NUCLEOTIDE SEQUENCE [LARGE SCALE GENOMIC DNA]</scope>
    <source>
        <strain evidence="2">ATCC 90039 / CBS 2479 / JCM 2466 / KCTC 7840 / NCYC 2677 / UAMH 7654</strain>
    </source>
</reference>
<evidence type="ECO:0000313" key="1">
    <source>
        <dbReference type="EMBL" id="EJT46583.1"/>
    </source>
</evidence>
<comment type="caution">
    <text evidence="1">The sequence shown here is derived from an EMBL/GenBank/DDBJ whole genome shotgun (WGS) entry which is preliminary data.</text>
</comment>